<evidence type="ECO:0008006" key="9">
    <source>
        <dbReference type="Google" id="ProtNLM"/>
    </source>
</evidence>
<accession>A0A810QG70</accession>
<keyword evidence="4" id="KW-0378">Hydrolase</keyword>
<sequence length="186" mass="19464">MSTDIRISPGFCLLVGWFATINGWQLLAAVLGAAAIHEAGHYAALRLLGTRILGLRIGLLGAVLETDSTALSYGGELAAVLAGPVANLLSAVVLTALGLEMAAGAHLVLGAFNLLPVRPLDGGRALYLAAAWLFGPAAGERAARWTGTATALGVVVCLEELMRQAEACGCCRRWRVFSWRHGGRFL</sequence>
<comment type="cofactor">
    <cofactor evidence="1">
        <name>Zn(2+)</name>
        <dbReference type="ChEBI" id="CHEBI:29105"/>
    </cofactor>
</comment>
<dbReference type="GO" id="GO:0006508">
    <property type="term" value="P:proteolysis"/>
    <property type="evidence" value="ECO:0007669"/>
    <property type="project" value="UniProtKB-KW"/>
</dbReference>
<dbReference type="AlphaFoldDB" id="A0A810QG70"/>
<evidence type="ECO:0000256" key="2">
    <source>
        <dbReference type="ARBA" id="ARBA00007931"/>
    </source>
</evidence>
<dbReference type="EMBL" id="AP023420">
    <property type="protein sequence ID" value="BCK85545.1"/>
    <property type="molecule type" value="Genomic_DNA"/>
</dbReference>
<comment type="similarity">
    <text evidence="2">Belongs to the peptidase M50B family.</text>
</comment>
<keyword evidence="3" id="KW-0645">Protease</keyword>
<evidence type="ECO:0000256" key="5">
    <source>
        <dbReference type="ARBA" id="ARBA00022833"/>
    </source>
</evidence>
<organism evidence="7 8">
    <name type="scientific">Pusillibacter faecalis</name>
    <dbReference type="NCBI Taxonomy" id="2714358"/>
    <lineage>
        <taxon>Bacteria</taxon>
        <taxon>Bacillati</taxon>
        <taxon>Bacillota</taxon>
        <taxon>Clostridia</taxon>
        <taxon>Eubacteriales</taxon>
        <taxon>Oscillospiraceae</taxon>
        <taxon>Pusillibacter</taxon>
    </lineage>
</organism>
<evidence type="ECO:0000256" key="3">
    <source>
        <dbReference type="ARBA" id="ARBA00022670"/>
    </source>
</evidence>
<evidence type="ECO:0000256" key="4">
    <source>
        <dbReference type="ARBA" id="ARBA00022801"/>
    </source>
</evidence>
<dbReference type="Proteomes" id="UP000679848">
    <property type="component" value="Chromosome"/>
</dbReference>
<evidence type="ECO:0000313" key="8">
    <source>
        <dbReference type="Proteomes" id="UP000679848"/>
    </source>
</evidence>
<keyword evidence="6" id="KW-0482">Metalloprotease</keyword>
<dbReference type="PANTHER" id="PTHR39188">
    <property type="entry name" value="MEMBRANE-ASSOCIATED ZINC METALLOPROTEASE M50B"/>
    <property type="match status" value="1"/>
</dbReference>
<dbReference type="PANTHER" id="PTHR39188:SF3">
    <property type="entry name" value="STAGE IV SPORULATION PROTEIN FB"/>
    <property type="match status" value="1"/>
</dbReference>
<dbReference type="GO" id="GO:0008237">
    <property type="term" value="F:metallopeptidase activity"/>
    <property type="evidence" value="ECO:0007669"/>
    <property type="project" value="UniProtKB-KW"/>
</dbReference>
<dbReference type="KEGG" id="pfaa:MM59RIKEN_28640"/>
<evidence type="ECO:0000256" key="1">
    <source>
        <dbReference type="ARBA" id="ARBA00001947"/>
    </source>
</evidence>
<keyword evidence="5" id="KW-0862">Zinc</keyword>
<reference evidence="7" key="1">
    <citation type="submission" date="2020-09" db="EMBL/GenBank/DDBJ databases">
        <title>New species isolated from human feces.</title>
        <authorList>
            <person name="Kitahara M."/>
            <person name="Shigeno Y."/>
            <person name="Shime M."/>
            <person name="Matsumoto Y."/>
            <person name="Nakamura S."/>
            <person name="Motooka D."/>
            <person name="Fukuoka S."/>
            <person name="Nishikawa H."/>
            <person name="Benno Y."/>
        </authorList>
    </citation>
    <scope>NUCLEOTIDE SEQUENCE</scope>
    <source>
        <strain evidence="7">MM59</strain>
    </source>
</reference>
<keyword evidence="8" id="KW-1185">Reference proteome</keyword>
<proteinExistence type="inferred from homology"/>
<gene>
    <name evidence="7" type="ORF">MM59RIKEN_28640</name>
</gene>
<evidence type="ECO:0000313" key="7">
    <source>
        <dbReference type="EMBL" id="BCK85545.1"/>
    </source>
</evidence>
<evidence type="ECO:0000256" key="6">
    <source>
        <dbReference type="ARBA" id="ARBA00023049"/>
    </source>
</evidence>
<name>A0A810QG70_9FIRM</name>
<protein>
    <recommendedName>
        <fullName evidence="9">Peptidase M50</fullName>
    </recommendedName>
</protein>